<evidence type="ECO:0000313" key="2">
    <source>
        <dbReference type="EMBL" id="KIO23644.1"/>
    </source>
</evidence>
<dbReference type="EMBL" id="KN823080">
    <property type="protein sequence ID" value="KIO23644.1"/>
    <property type="molecule type" value="Genomic_DNA"/>
</dbReference>
<dbReference type="OrthoDB" id="3363652at2759"/>
<dbReference type="HOGENOM" id="CLU_119163_1_0_1"/>
<reference evidence="1" key="3">
    <citation type="submission" date="2015-02" db="EMBL/GenBank/DDBJ databases">
        <title>Evolutionary Origins and Diversification of the Mycorrhizal Mutualists.</title>
        <authorList>
            <consortium name="DOE Joint Genome Institute"/>
            <consortium name="Mycorrhizal Genomics Consortium"/>
            <person name="Kohler A."/>
            <person name="Kuo A."/>
            <person name="Nagy L.G."/>
            <person name="Floudas D."/>
            <person name="Copeland A."/>
            <person name="Barry K.W."/>
            <person name="Cichocki N."/>
            <person name="Veneault-Fourrey C."/>
            <person name="LaButti K."/>
            <person name="Lindquist E.A."/>
            <person name="Lipzen A."/>
            <person name="Lundell T."/>
            <person name="Morin E."/>
            <person name="Murat C."/>
            <person name="Riley R."/>
            <person name="Ohm R."/>
            <person name="Sun H."/>
            <person name="Tunlid A."/>
            <person name="Henrissat B."/>
            <person name="Grigoriev I.V."/>
            <person name="Hibbett D.S."/>
            <person name="Martin F."/>
        </authorList>
    </citation>
    <scope>NUCLEOTIDE SEQUENCE</scope>
    <source>
        <strain evidence="1 3">MUT 4182</strain>
    </source>
</reference>
<dbReference type="Proteomes" id="UP000054248">
    <property type="component" value="Unassembled WGS sequence"/>
</dbReference>
<dbReference type="AlphaFoldDB" id="A0A0C3Q451"/>
<feature type="non-terminal residue" evidence="1">
    <location>
        <position position="108"/>
    </location>
</feature>
<gene>
    <name evidence="1" type="ORF">M407DRAFT_55899</name>
    <name evidence="2" type="ORF">M407DRAFT_57279</name>
</gene>
<accession>A0A0C3Q451</accession>
<evidence type="ECO:0000313" key="3">
    <source>
        <dbReference type="Proteomes" id="UP000054248"/>
    </source>
</evidence>
<proteinExistence type="predicted"/>
<reference evidence="3" key="2">
    <citation type="submission" date="2015-01" db="EMBL/GenBank/DDBJ databases">
        <title>Evolutionary Origins and Diversification of the Mycorrhizal Mutualists.</title>
        <authorList>
            <consortium name="DOE Joint Genome Institute"/>
            <consortium name="Mycorrhizal Genomics Consortium"/>
            <person name="Kohler A."/>
            <person name="Kuo A."/>
            <person name="Nagy L.G."/>
            <person name="Floudas D."/>
            <person name="Copeland A."/>
            <person name="Barry K.W."/>
            <person name="Cichocki N."/>
            <person name="Veneault-Fourrey C."/>
            <person name="LaButti K."/>
            <person name="Lindquist E.A."/>
            <person name="Lipzen A."/>
            <person name="Lundell T."/>
            <person name="Morin E."/>
            <person name="Murat C."/>
            <person name="Riley R."/>
            <person name="Ohm R."/>
            <person name="Sun H."/>
            <person name="Tunlid A."/>
            <person name="Henrissat B."/>
            <person name="Grigoriev I.V."/>
            <person name="Hibbett D.S."/>
            <person name="Martin F."/>
        </authorList>
    </citation>
    <scope>NUCLEOTIDE SEQUENCE [LARGE SCALE GENOMIC DNA]</scope>
    <source>
        <strain evidence="3">MUT 4182</strain>
    </source>
</reference>
<reference evidence="1 3" key="1">
    <citation type="submission" date="2014-04" db="EMBL/GenBank/DDBJ databases">
        <authorList>
            <consortium name="DOE Joint Genome Institute"/>
            <person name="Kuo A."/>
            <person name="Girlanda M."/>
            <person name="Perotto S."/>
            <person name="Kohler A."/>
            <person name="Nagy L.G."/>
            <person name="Floudas D."/>
            <person name="Copeland A."/>
            <person name="Barry K.W."/>
            <person name="Cichocki N."/>
            <person name="Veneault-Fourrey C."/>
            <person name="LaButti K."/>
            <person name="Lindquist E.A."/>
            <person name="Lipzen A."/>
            <person name="Lundell T."/>
            <person name="Morin E."/>
            <person name="Murat C."/>
            <person name="Sun H."/>
            <person name="Tunlid A."/>
            <person name="Henrissat B."/>
            <person name="Grigoriev I.V."/>
            <person name="Hibbett D.S."/>
            <person name="Martin F."/>
            <person name="Nordberg H.P."/>
            <person name="Cantor M.N."/>
            <person name="Hua S.X."/>
        </authorList>
    </citation>
    <scope>NUCLEOTIDE SEQUENCE [LARGE SCALE GENOMIC DNA]</scope>
    <source>
        <strain evidence="1 3">MUT 4182</strain>
    </source>
</reference>
<sequence length="108" mass="12195">TDRFAEERVRTILAQVSIGADLTQGERKQVENLVMEFADIFALSLSEVRLVDFIEHKLTIKEGATLPTRVNQKPLTEAQRTWYMGILDDMEAAGICKRIAAKEVRCVS</sequence>
<organism evidence="1 3">
    <name type="scientific">Tulasnella calospora MUT 4182</name>
    <dbReference type="NCBI Taxonomy" id="1051891"/>
    <lineage>
        <taxon>Eukaryota</taxon>
        <taxon>Fungi</taxon>
        <taxon>Dikarya</taxon>
        <taxon>Basidiomycota</taxon>
        <taxon>Agaricomycotina</taxon>
        <taxon>Agaricomycetes</taxon>
        <taxon>Cantharellales</taxon>
        <taxon>Tulasnellaceae</taxon>
        <taxon>Tulasnella</taxon>
    </lineage>
</organism>
<protein>
    <submittedName>
        <fullName evidence="1">Uncharacterized protein</fullName>
    </submittedName>
</protein>
<keyword evidence="3" id="KW-1185">Reference proteome</keyword>
<dbReference type="EMBL" id="KN823080">
    <property type="protein sequence ID" value="KIO23640.1"/>
    <property type="molecule type" value="Genomic_DNA"/>
</dbReference>
<name>A0A0C3Q451_9AGAM</name>
<feature type="non-terminal residue" evidence="1">
    <location>
        <position position="1"/>
    </location>
</feature>
<evidence type="ECO:0000313" key="1">
    <source>
        <dbReference type="EMBL" id="KIO23640.1"/>
    </source>
</evidence>